<evidence type="ECO:0000313" key="3">
    <source>
        <dbReference type="Proteomes" id="UP000003490"/>
    </source>
</evidence>
<dbReference type="Proteomes" id="UP000003490">
    <property type="component" value="Unassembled WGS sequence"/>
</dbReference>
<dbReference type="HOGENOM" id="CLU_3134121_0_0_9"/>
<organism evidence="2 3">
    <name type="scientific">[Clostridium] leptum DSM 753</name>
    <dbReference type="NCBI Taxonomy" id="428125"/>
    <lineage>
        <taxon>Bacteria</taxon>
        <taxon>Bacillati</taxon>
        <taxon>Bacillota</taxon>
        <taxon>Clostridia</taxon>
        <taxon>Eubacteriales</taxon>
        <taxon>Oscillospiraceae</taxon>
        <taxon>Oscillospiraceae incertae sedis</taxon>
    </lineage>
</organism>
<dbReference type="AlphaFoldDB" id="A7VQU1"/>
<dbReference type="EMBL" id="ABCB02000016">
    <property type="protein sequence ID" value="EDO62062.1"/>
    <property type="molecule type" value="Genomic_DNA"/>
</dbReference>
<reference evidence="2 3" key="2">
    <citation type="submission" date="2007-08" db="EMBL/GenBank/DDBJ databases">
        <authorList>
            <person name="Fulton L."/>
            <person name="Clifton S."/>
            <person name="Fulton B."/>
            <person name="Xu J."/>
            <person name="Minx P."/>
            <person name="Pepin K.H."/>
            <person name="Johnson M."/>
            <person name="Thiruvilangam P."/>
            <person name="Bhonagiri V."/>
            <person name="Nash W.E."/>
            <person name="Wang C."/>
            <person name="Mardis E.R."/>
            <person name="Wilson R.K."/>
        </authorList>
    </citation>
    <scope>NUCLEOTIDE SEQUENCE [LARGE SCALE GENOMIC DNA]</scope>
    <source>
        <strain evidence="2 3">DSM 753</strain>
    </source>
</reference>
<name>A7VQU1_9FIRM</name>
<comment type="caution">
    <text evidence="2">The sequence shown here is derived from an EMBL/GenBank/DDBJ whole genome shotgun (WGS) entry which is preliminary data.</text>
</comment>
<protein>
    <submittedName>
        <fullName evidence="2">Uncharacterized protein</fullName>
    </submittedName>
</protein>
<sequence length="49" mass="5779">MQDSRFIDHPSFISLKGYFSFLFANLFPLTVNFYFILSPLTGIVKNFRQ</sequence>
<proteinExistence type="predicted"/>
<keyword evidence="1" id="KW-1133">Transmembrane helix</keyword>
<accession>A7VQU1</accession>
<gene>
    <name evidence="2" type="ORF">CLOLEP_00922</name>
</gene>
<evidence type="ECO:0000256" key="1">
    <source>
        <dbReference type="SAM" id="Phobius"/>
    </source>
</evidence>
<feature type="transmembrane region" description="Helical" evidence="1">
    <location>
        <begin position="20"/>
        <end position="44"/>
    </location>
</feature>
<keyword evidence="1" id="KW-0812">Transmembrane</keyword>
<keyword evidence="1" id="KW-0472">Membrane</keyword>
<evidence type="ECO:0000313" key="2">
    <source>
        <dbReference type="EMBL" id="EDO62062.1"/>
    </source>
</evidence>
<reference evidence="2 3" key="1">
    <citation type="submission" date="2007-08" db="EMBL/GenBank/DDBJ databases">
        <title>Draft genome sequence of Clostridium leptum (DSM 753).</title>
        <authorList>
            <person name="Sudarsanam P."/>
            <person name="Ley R."/>
            <person name="Guruge J."/>
            <person name="Turnbaugh P.J."/>
            <person name="Mahowald M."/>
            <person name="Liep D."/>
            <person name="Gordon J."/>
        </authorList>
    </citation>
    <scope>NUCLEOTIDE SEQUENCE [LARGE SCALE GENOMIC DNA]</scope>
    <source>
        <strain evidence="2 3">DSM 753</strain>
    </source>
</reference>